<evidence type="ECO:0000256" key="4">
    <source>
        <dbReference type="ARBA" id="ARBA00022448"/>
    </source>
</evidence>
<protein>
    <recommendedName>
        <fullName evidence="13">Coatomer subunit epsilon</fullName>
    </recommendedName>
</protein>
<organism evidence="11 12">
    <name type="scientific">Malassezia furfur</name>
    <name type="common">Pityriasis versicolor infection agent</name>
    <name type="synonym">Pityrosporum furfur</name>
    <dbReference type="NCBI Taxonomy" id="55194"/>
    <lineage>
        <taxon>Eukaryota</taxon>
        <taxon>Fungi</taxon>
        <taxon>Dikarya</taxon>
        <taxon>Basidiomycota</taxon>
        <taxon>Ustilaginomycotina</taxon>
        <taxon>Malasseziomycetes</taxon>
        <taxon>Malasseziales</taxon>
        <taxon>Malasseziaceae</taxon>
        <taxon>Malassezia</taxon>
    </lineage>
</organism>
<sequence length="323" mass="34827">MSVDPVTFDIQSLYYQNAYQGCIMQAKKQAPNGVVDDVSLIRLVYAARSAVALNDFAQARQLLGDDAASPVAMSVLLLADYLEAAQTDPEDAASMIEPLESLLDMTEPGELASEIVRYNVALAQYTAGNATSALETLGVTGAGGSCELECVALGVHILLAIHRLDLAEKEYMAVRQWGDDSLLVQFMEAWIGLVRGGRSTQQAYYVYDELSQSSVVVNTPNMVPTLVGKAVANAALSDSAGALATIQEAASLDAHNPTVLENQAAFTALSRDASQADVETEERYVAHLSNAVPSPRRPRPVRWLRNMLCGKQSLIRPSRRLPK</sequence>
<dbReference type="Pfam" id="PF04733">
    <property type="entry name" value="Coatomer_E"/>
    <property type="match status" value="1"/>
</dbReference>
<dbReference type="InterPro" id="IPR006822">
    <property type="entry name" value="Coatomer_esu"/>
</dbReference>
<dbReference type="PANTHER" id="PTHR10805:SF0">
    <property type="entry name" value="COATOMER SUBUNIT EPSILON"/>
    <property type="match status" value="1"/>
</dbReference>
<dbReference type="InterPro" id="IPR011990">
    <property type="entry name" value="TPR-like_helical_dom_sf"/>
</dbReference>
<dbReference type="EMBL" id="CP046234">
    <property type="protein sequence ID" value="WFD46049.1"/>
    <property type="molecule type" value="Genomic_DNA"/>
</dbReference>
<comment type="subcellular location">
    <subcellularLocation>
        <location evidence="2">Cytoplasmic vesicle</location>
        <location evidence="2">COPI-coated vesicle membrane</location>
        <topology evidence="2">Peripheral membrane protein</topology>
        <orientation evidence="2">Cytoplasmic side</orientation>
    </subcellularLocation>
    <subcellularLocation>
        <location evidence="1">Golgi apparatus membrane</location>
        <topology evidence="1">Peripheral membrane protein</topology>
        <orientation evidence="1">Cytoplasmic side</orientation>
    </subcellularLocation>
</comment>
<evidence type="ECO:0000256" key="1">
    <source>
        <dbReference type="ARBA" id="ARBA00004255"/>
    </source>
</evidence>
<keyword evidence="4" id="KW-0813">Transport</keyword>
<evidence type="ECO:0000256" key="2">
    <source>
        <dbReference type="ARBA" id="ARBA00004347"/>
    </source>
</evidence>
<keyword evidence="6" id="KW-0931">ER-Golgi transport</keyword>
<evidence type="ECO:0000256" key="5">
    <source>
        <dbReference type="ARBA" id="ARBA00022490"/>
    </source>
</evidence>
<proteinExistence type="inferred from homology"/>
<dbReference type="Proteomes" id="UP000818624">
    <property type="component" value="Chromosome 1"/>
</dbReference>
<evidence type="ECO:0000256" key="8">
    <source>
        <dbReference type="ARBA" id="ARBA00023034"/>
    </source>
</evidence>
<keyword evidence="10" id="KW-0968">Cytoplasmic vesicle</keyword>
<evidence type="ECO:0008006" key="13">
    <source>
        <dbReference type="Google" id="ProtNLM"/>
    </source>
</evidence>
<keyword evidence="9" id="KW-0472">Membrane</keyword>
<evidence type="ECO:0000313" key="11">
    <source>
        <dbReference type="EMBL" id="WFD46049.1"/>
    </source>
</evidence>
<keyword evidence="7" id="KW-0653">Protein transport</keyword>
<evidence type="ECO:0000313" key="12">
    <source>
        <dbReference type="Proteomes" id="UP000818624"/>
    </source>
</evidence>
<reference evidence="11 12" key="1">
    <citation type="journal article" date="2020" name="Elife">
        <title>Loss of centromere function drives karyotype evolution in closely related Malassezia species.</title>
        <authorList>
            <person name="Sankaranarayanan S.R."/>
            <person name="Ianiri G."/>
            <person name="Coelho M.A."/>
            <person name="Reza M.H."/>
            <person name="Thimmappa B.C."/>
            <person name="Ganguly P."/>
            <person name="Vadnala R.N."/>
            <person name="Sun S."/>
            <person name="Siddharthan R."/>
            <person name="Tellgren-Roth C."/>
            <person name="Dawson T.L."/>
            <person name="Heitman J."/>
            <person name="Sanyal K."/>
        </authorList>
    </citation>
    <scope>NUCLEOTIDE SEQUENCE [LARGE SCALE GENOMIC DNA]</scope>
    <source>
        <strain evidence="11">CBS14141</strain>
    </source>
</reference>
<evidence type="ECO:0000256" key="7">
    <source>
        <dbReference type="ARBA" id="ARBA00022927"/>
    </source>
</evidence>
<keyword evidence="12" id="KW-1185">Reference proteome</keyword>
<evidence type="ECO:0000256" key="6">
    <source>
        <dbReference type="ARBA" id="ARBA00022892"/>
    </source>
</evidence>
<evidence type="ECO:0000256" key="9">
    <source>
        <dbReference type="ARBA" id="ARBA00023136"/>
    </source>
</evidence>
<dbReference type="Gene3D" id="1.25.40.10">
    <property type="entry name" value="Tetratricopeptide repeat domain"/>
    <property type="match status" value="1"/>
</dbReference>
<gene>
    <name evidence="11" type="ORF">GLX27_000677</name>
</gene>
<evidence type="ECO:0000256" key="10">
    <source>
        <dbReference type="ARBA" id="ARBA00023329"/>
    </source>
</evidence>
<keyword evidence="5" id="KW-0963">Cytoplasm</keyword>
<evidence type="ECO:0000256" key="3">
    <source>
        <dbReference type="ARBA" id="ARBA00008827"/>
    </source>
</evidence>
<accession>A0ABY8EKC8</accession>
<comment type="similarity">
    <text evidence="3">Belongs to the COPE family.</text>
</comment>
<dbReference type="PANTHER" id="PTHR10805">
    <property type="entry name" value="COATOMER SUBUNIT EPSILON"/>
    <property type="match status" value="1"/>
</dbReference>
<keyword evidence="8" id="KW-0333">Golgi apparatus</keyword>
<name>A0ABY8EKC8_MALFU</name>